<keyword evidence="3" id="KW-0722">Serine protease inhibitor</keyword>
<evidence type="ECO:0008006" key="6">
    <source>
        <dbReference type="Google" id="ProtNLM"/>
    </source>
</evidence>
<proteinExistence type="inferred from homology"/>
<dbReference type="PANTHER" id="PTHR33091:SF73">
    <property type="entry name" value="INHIBITOR OF TRYPSIN AND HAGEMAN FACTOR-LIKE"/>
    <property type="match status" value="1"/>
</dbReference>
<dbReference type="SUPFAM" id="SSF54654">
    <property type="entry name" value="CI-2 family of serine protease inhibitors"/>
    <property type="match status" value="1"/>
</dbReference>
<dbReference type="InterPro" id="IPR036354">
    <property type="entry name" value="Prot_inh_pot1_sf"/>
</dbReference>
<evidence type="ECO:0000256" key="2">
    <source>
        <dbReference type="ARBA" id="ARBA00022690"/>
    </source>
</evidence>
<accession>A0AAU9RMG1</accession>
<name>A0AAU9RMG1_THLAR</name>
<comment type="similarity">
    <text evidence="1">Belongs to the protease inhibitor I13 (potato type I serine protease inhibitor) family.</text>
</comment>
<dbReference type="Gene3D" id="3.30.10.10">
    <property type="entry name" value="Trypsin Inhibitor V, subunit A"/>
    <property type="match status" value="1"/>
</dbReference>
<keyword evidence="2" id="KW-0646">Protease inhibitor</keyword>
<dbReference type="GO" id="GO:0009611">
    <property type="term" value="P:response to wounding"/>
    <property type="evidence" value="ECO:0007669"/>
    <property type="project" value="InterPro"/>
</dbReference>
<evidence type="ECO:0000256" key="1">
    <source>
        <dbReference type="ARBA" id="ARBA00008210"/>
    </source>
</evidence>
<evidence type="ECO:0000313" key="4">
    <source>
        <dbReference type="EMBL" id="CAH2046528.1"/>
    </source>
</evidence>
<dbReference type="PANTHER" id="PTHR33091">
    <property type="entry name" value="PROTEIN, PUTATIVE, EXPRESSED-RELATED"/>
    <property type="match status" value="1"/>
</dbReference>
<organism evidence="4 5">
    <name type="scientific">Thlaspi arvense</name>
    <name type="common">Field penny-cress</name>
    <dbReference type="NCBI Taxonomy" id="13288"/>
    <lineage>
        <taxon>Eukaryota</taxon>
        <taxon>Viridiplantae</taxon>
        <taxon>Streptophyta</taxon>
        <taxon>Embryophyta</taxon>
        <taxon>Tracheophyta</taxon>
        <taxon>Spermatophyta</taxon>
        <taxon>Magnoliopsida</taxon>
        <taxon>eudicotyledons</taxon>
        <taxon>Gunneridae</taxon>
        <taxon>Pentapetalae</taxon>
        <taxon>rosids</taxon>
        <taxon>malvids</taxon>
        <taxon>Brassicales</taxon>
        <taxon>Brassicaceae</taxon>
        <taxon>Thlaspideae</taxon>
        <taxon>Thlaspi</taxon>
    </lineage>
</organism>
<dbReference type="PRINTS" id="PR00292">
    <property type="entry name" value="POTATOINHBTR"/>
</dbReference>
<sequence>MSAMPMKTSWPELVGINGDEAASVIKSDEPSLEVVVLLGGTPVSMDFVFERVRVWVDSDRIVIRVPRVG</sequence>
<dbReference type="PROSITE" id="PS00285">
    <property type="entry name" value="POTATO_INHIBITOR"/>
    <property type="match status" value="1"/>
</dbReference>
<reference evidence="4 5" key="1">
    <citation type="submission" date="2022-03" db="EMBL/GenBank/DDBJ databases">
        <authorList>
            <person name="Nunn A."/>
            <person name="Chopra R."/>
            <person name="Nunn A."/>
            <person name="Contreras Garrido A."/>
        </authorList>
    </citation>
    <scope>NUCLEOTIDE SEQUENCE [LARGE SCALE GENOMIC DNA]</scope>
</reference>
<keyword evidence="5" id="KW-1185">Reference proteome</keyword>
<evidence type="ECO:0000313" key="5">
    <source>
        <dbReference type="Proteomes" id="UP000836841"/>
    </source>
</evidence>
<dbReference type="AlphaFoldDB" id="A0AAU9RMG1"/>
<dbReference type="InterPro" id="IPR000864">
    <property type="entry name" value="Prot_inh_pot1"/>
</dbReference>
<protein>
    <recommendedName>
        <fullName evidence="6">Serine protease inhibitor</fullName>
    </recommendedName>
</protein>
<dbReference type="GO" id="GO:0004867">
    <property type="term" value="F:serine-type endopeptidase inhibitor activity"/>
    <property type="evidence" value="ECO:0007669"/>
    <property type="project" value="UniProtKB-KW"/>
</dbReference>
<dbReference type="Pfam" id="PF00280">
    <property type="entry name" value="potato_inhibit"/>
    <property type="match status" value="1"/>
</dbReference>
<dbReference type="Proteomes" id="UP000836841">
    <property type="component" value="Chromosome 2"/>
</dbReference>
<gene>
    <name evidence="4" type="ORF">TAV2_LOCUS7158</name>
</gene>
<dbReference type="EMBL" id="OU466858">
    <property type="protein sequence ID" value="CAH2046528.1"/>
    <property type="molecule type" value="Genomic_DNA"/>
</dbReference>
<evidence type="ECO:0000256" key="3">
    <source>
        <dbReference type="ARBA" id="ARBA00022900"/>
    </source>
</evidence>